<dbReference type="Pfam" id="PF13952">
    <property type="entry name" value="DUF4216"/>
    <property type="match status" value="1"/>
</dbReference>
<reference evidence="3" key="2">
    <citation type="submission" date="2015-03" db="UniProtKB">
        <authorList>
            <consortium name="EnsemblPlants"/>
        </authorList>
    </citation>
    <scope>IDENTIFICATION</scope>
</reference>
<feature type="compositionally biased region" description="Acidic residues" evidence="1">
    <location>
        <begin position="143"/>
        <end position="165"/>
    </location>
</feature>
<dbReference type="HOGENOM" id="CLU_878111_0_0_1"/>
<organism evidence="3 4">
    <name type="scientific">Brassica oleracea var. oleracea</name>
    <dbReference type="NCBI Taxonomy" id="109376"/>
    <lineage>
        <taxon>Eukaryota</taxon>
        <taxon>Viridiplantae</taxon>
        <taxon>Streptophyta</taxon>
        <taxon>Embryophyta</taxon>
        <taxon>Tracheophyta</taxon>
        <taxon>Spermatophyta</taxon>
        <taxon>Magnoliopsida</taxon>
        <taxon>eudicotyledons</taxon>
        <taxon>Gunneridae</taxon>
        <taxon>Pentapetalae</taxon>
        <taxon>rosids</taxon>
        <taxon>malvids</taxon>
        <taxon>Brassicales</taxon>
        <taxon>Brassicaceae</taxon>
        <taxon>Brassiceae</taxon>
        <taxon>Brassica</taxon>
    </lineage>
</organism>
<evidence type="ECO:0000256" key="1">
    <source>
        <dbReference type="SAM" id="MobiDB-lite"/>
    </source>
</evidence>
<dbReference type="AlphaFoldDB" id="A0A0D3C0Q7"/>
<accession>A0A0D3C0Q7</accession>
<dbReference type="Proteomes" id="UP000032141">
    <property type="component" value="Chromosome C4"/>
</dbReference>
<feature type="region of interest" description="Disordered" evidence="1">
    <location>
        <begin position="141"/>
        <end position="172"/>
    </location>
</feature>
<evidence type="ECO:0000259" key="2">
    <source>
        <dbReference type="Pfam" id="PF13952"/>
    </source>
</evidence>
<dbReference type="EnsemblPlants" id="Bo4g144020.1">
    <property type="protein sequence ID" value="Bo4g144020.1"/>
    <property type="gene ID" value="Bo4g144020"/>
</dbReference>
<dbReference type="Gramene" id="Bo4g144020.1">
    <property type="protein sequence ID" value="Bo4g144020.1"/>
    <property type="gene ID" value="Bo4g144020"/>
</dbReference>
<sequence>MIKEEEAQQEEDDAQLNEAGESEEEDDPPLNEPGELEEAEDKKKFLFMRQNFGEHVHTLHSTVIGNFPPESRRGTYSFSGRAVYASFTSLVLSRREFVIEFLPDAFILRWVKKEEEERKKLSWKEYSDALAEVEEKMIKEEEAQQEEDDAQLNEAGESEEEDDPPLNESGGRTRLLSSYVQDFHHMYRIFMAEKRFEYKYATEDELEEMKHREFAGLMFTYVSAGLARGETFDDWIREIVVGPNFVVKSYPRFCTRGYAFTTQKRIHSINSRRKLQYYDPFILASQADQVFYIKYPRVRNRDDPWVTVTRLNPRGRV</sequence>
<dbReference type="PANTHER" id="PTHR48258:SF4">
    <property type="entry name" value="DUF4216 DOMAIN-CONTAINING PROTEIN"/>
    <property type="match status" value="1"/>
</dbReference>
<dbReference type="PANTHER" id="PTHR48258">
    <property type="entry name" value="DUF4218 DOMAIN-CONTAINING PROTEIN-RELATED"/>
    <property type="match status" value="1"/>
</dbReference>
<proteinExistence type="predicted"/>
<reference evidence="3 4" key="1">
    <citation type="journal article" date="2014" name="Genome Biol.">
        <title>Transcriptome and methylome profiling reveals relics of genome dominance in the mesopolyploid Brassica oleracea.</title>
        <authorList>
            <person name="Parkin I.A."/>
            <person name="Koh C."/>
            <person name="Tang H."/>
            <person name="Robinson S.J."/>
            <person name="Kagale S."/>
            <person name="Clarke W.E."/>
            <person name="Town C.D."/>
            <person name="Nixon J."/>
            <person name="Krishnakumar V."/>
            <person name="Bidwell S.L."/>
            <person name="Denoeud F."/>
            <person name="Belcram H."/>
            <person name="Links M.G."/>
            <person name="Just J."/>
            <person name="Clarke C."/>
            <person name="Bender T."/>
            <person name="Huebert T."/>
            <person name="Mason A.S."/>
            <person name="Pires J.C."/>
            <person name="Barker G."/>
            <person name="Moore J."/>
            <person name="Walley P.G."/>
            <person name="Manoli S."/>
            <person name="Batley J."/>
            <person name="Edwards D."/>
            <person name="Nelson M.N."/>
            <person name="Wang X."/>
            <person name="Paterson A.H."/>
            <person name="King G."/>
            <person name="Bancroft I."/>
            <person name="Chalhoub B."/>
            <person name="Sharpe A.G."/>
        </authorList>
    </citation>
    <scope>NUCLEOTIDE SEQUENCE</scope>
    <source>
        <strain evidence="3 4">cv. TO1000</strain>
    </source>
</reference>
<feature type="region of interest" description="Disordered" evidence="1">
    <location>
        <begin position="1"/>
        <end position="38"/>
    </location>
</feature>
<protein>
    <recommendedName>
        <fullName evidence="2">DUF4216 domain-containing protein</fullName>
    </recommendedName>
</protein>
<evidence type="ECO:0000313" key="3">
    <source>
        <dbReference type="EnsemblPlants" id="Bo4g144020.1"/>
    </source>
</evidence>
<feature type="compositionally biased region" description="Acidic residues" evidence="1">
    <location>
        <begin position="7"/>
        <end position="38"/>
    </location>
</feature>
<dbReference type="InterPro" id="IPR025312">
    <property type="entry name" value="DUF4216"/>
</dbReference>
<name>A0A0D3C0Q7_BRAOL</name>
<feature type="domain" description="DUF4216" evidence="2">
    <location>
        <begin position="263"/>
        <end position="305"/>
    </location>
</feature>
<evidence type="ECO:0000313" key="4">
    <source>
        <dbReference type="Proteomes" id="UP000032141"/>
    </source>
</evidence>
<keyword evidence="4" id="KW-1185">Reference proteome</keyword>